<keyword evidence="2" id="KW-0479">Metal-binding</keyword>
<dbReference type="InterPro" id="IPR000086">
    <property type="entry name" value="NUDIX_hydrolase_dom"/>
</dbReference>
<dbReference type="InterPro" id="IPR047198">
    <property type="entry name" value="DDP-like_NUDIX"/>
</dbReference>
<dbReference type="PROSITE" id="PS51462">
    <property type="entry name" value="NUDIX"/>
    <property type="match status" value="1"/>
</dbReference>
<evidence type="ECO:0000256" key="4">
    <source>
        <dbReference type="ARBA" id="ARBA00022842"/>
    </source>
</evidence>
<dbReference type="PANTHER" id="PTHR12629">
    <property type="entry name" value="DIPHOSPHOINOSITOL POLYPHOSPHATE PHOSPHOHYDROLASE"/>
    <property type="match status" value="1"/>
</dbReference>
<feature type="domain" description="Nudix hydrolase" evidence="5">
    <location>
        <begin position="14"/>
        <end position="147"/>
    </location>
</feature>
<evidence type="ECO:0000256" key="3">
    <source>
        <dbReference type="ARBA" id="ARBA00022801"/>
    </source>
</evidence>
<dbReference type="RefSeq" id="WP_282212229.1">
    <property type="nucleotide sequence ID" value="NZ_CP118247.1"/>
</dbReference>
<evidence type="ECO:0000259" key="5">
    <source>
        <dbReference type="PROSITE" id="PS51462"/>
    </source>
</evidence>
<accession>A0ABY7YZF8</accession>
<comment type="cofactor">
    <cofactor evidence="1">
        <name>Mg(2+)</name>
        <dbReference type="ChEBI" id="CHEBI:18420"/>
    </cofactor>
</comment>
<dbReference type="InterPro" id="IPR015797">
    <property type="entry name" value="NUDIX_hydrolase-like_dom_sf"/>
</dbReference>
<dbReference type="EMBL" id="CP118247">
    <property type="protein sequence ID" value="WDR06716.1"/>
    <property type="molecule type" value="Genomic_DNA"/>
</dbReference>
<protein>
    <submittedName>
        <fullName evidence="6">NUDIX hydrolase</fullName>
    </submittedName>
</protein>
<dbReference type="Pfam" id="PF00293">
    <property type="entry name" value="NUDIX"/>
    <property type="match status" value="1"/>
</dbReference>
<evidence type="ECO:0000313" key="7">
    <source>
        <dbReference type="Proteomes" id="UP001222118"/>
    </source>
</evidence>
<dbReference type="GO" id="GO:0016787">
    <property type="term" value="F:hydrolase activity"/>
    <property type="evidence" value="ECO:0007669"/>
    <property type="project" value="UniProtKB-KW"/>
</dbReference>
<dbReference type="Gene3D" id="3.90.79.10">
    <property type="entry name" value="Nucleoside Triphosphate Pyrophosphohydrolase"/>
    <property type="match status" value="1"/>
</dbReference>
<reference evidence="6 7" key="1">
    <citation type="submission" date="2023-02" db="EMBL/GenBank/DDBJ databases">
        <title>Devosia chondri sp. nov., isolated from the phycosphere of marine algae.</title>
        <authorList>
            <person name="Kim J.M."/>
            <person name="Lee J.K."/>
            <person name="Choi B.J."/>
            <person name="Bayburt H."/>
            <person name="Jeon C.O."/>
        </authorList>
    </citation>
    <scope>NUCLEOTIDE SEQUENCE [LARGE SCALE GENOMIC DNA]</scope>
    <source>
        <strain evidence="6 7">G2-5</strain>
    </source>
</reference>
<evidence type="ECO:0000313" key="6">
    <source>
        <dbReference type="EMBL" id="WDR06716.1"/>
    </source>
</evidence>
<sequence>MNKLDRGSWSPDIDYAQQLAALPWRKTKSGKIEILMVTSRISQHWLLPKGWPMTGKTLVEAAAQEALEEAGVRGKIHARPVGKYHYDKLMKDGQAVPCTVDCFAMKVNKLLDEWPEAGQRERRWFTLSDAAAAVYEQDLARMLSSDDLTRKLSV</sequence>
<dbReference type="Proteomes" id="UP001222118">
    <property type="component" value="Chromosome"/>
</dbReference>
<keyword evidence="3 6" id="KW-0378">Hydrolase</keyword>
<gene>
    <name evidence="6" type="ORF">PSQ90_04465</name>
</gene>
<evidence type="ECO:0000256" key="2">
    <source>
        <dbReference type="ARBA" id="ARBA00022723"/>
    </source>
</evidence>
<keyword evidence="7" id="KW-1185">Reference proteome</keyword>
<dbReference type="CDD" id="cd04666">
    <property type="entry name" value="NUDIX_DIPP2_like_Nudt4"/>
    <property type="match status" value="1"/>
</dbReference>
<dbReference type="PANTHER" id="PTHR12629:SF0">
    <property type="entry name" value="DIPHOSPHOINOSITOL-POLYPHOSPHATE DIPHOSPHATASE"/>
    <property type="match status" value="1"/>
</dbReference>
<name>A0ABY7YZF8_9HYPH</name>
<keyword evidence="4" id="KW-0460">Magnesium</keyword>
<dbReference type="SUPFAM" id="SSF55811">
    <property type="entry name" value="Nudix"/>
    <property type="match status" value="1"/>
</dbReference>
<organism evidence="6 7">
    <name type="scientific">Devosia rhodophyticola</name>
    <dbReference type="NCBI Taxonomy" id="3026423"/>
    <lineage>
        <taxon>Bacteria</taxon>
        <taxon>Pseudomonadati</taxon>
        <taxon>Pseudomonadota</taxon>
        <taxon>Alphaproteobacteria</taxon>
        <taxon>Hyphomicrobiales</taxon>
        <taxon>Devosiaceae</taxon>
        <taxon>Devosia</taxon>
    </lineage>
</organism>
<evidence type="ECO:0000256" key="1">
    <source>
        <dbReference type="ARBA" id="ARBA00001946"/>
    </source>
</evidence>
<proteinExistence type="predicted"/>